<dbReference type="InterPro" id="IPR012486">
    <property type="entry name" value="Far11/STRP_N"/>
</dbReference>
<evidence type="ECO:0000259" key="3">
    <source>
        <dbReference type="SMART" id="SM01292"/>
    </source>
</evidence>
<evidence type="ECO:0000259" key="4">
    <source>
        <dbReference type="SMART" id="SM01293"/>
    </source>
</evidence>
<dbReference type="Pfam" id="PF07923">
    <property type="entry name" value="N1221"/>
    <property type="match status" value="1"/>
</dbReference>
<feature type="domain" description="Far11/STRP C-terminal" evidence="4">
    <location>
        <begin position="468"/>
        <end position="829"/>
    </location>
</feature>
<feature type="compositionally biased region" description="Acidic residues" evidence="2">
    <location>
        <begin position="386"/>
        <end position="395"/>
    </location>
</feature>
<evidence type="ECO:0000256" key="1">
    <source>
        <dbReference type="ARBA" id="ARBA00007062"/>
    </source>
</evidence>
<dbReference type="GeneID" id="106818539"/>
<keyword evidence="5" id="KW-1185">Reference proteome</keyword>
<dbReference type="SMART" id="SM01292">
    <property type="entry name" value="N1221"/>
    <property type="match status" value="1"/>
</dbReference>
<sequence length="850" mass="96405">MEVGGGGALKRAAAVGLPKLREIFRRQRRDSEPTFADTPDLDFLYEDADKHHLEISELYSYTEENEFKFNQLFFEELLQQYTSSKWCELSSDEKRQHILRLMELTDISDRSQRMKAVRSYLYLVQGVFGEGSSEQEVWKTSRDMVFLLYKCGVFTALVELLYLEIDNSTAASAALRKPAVSLADSTDLRVIICVLYIMVENARVEEADDDDATKQLINMFRYELGQPILGDDLLAVVLFGMVTKFCSGSAPHFPIKKVLLLLWKTILVSLGGMHKLFELKNAYRADEGLGPVTEDTVSVTRTMRAASPPASAADLIEQQQQRRPIVRARKGAPIDEAVTLDPNGDKIAATDQWKAESANGGDQNGGFLSGARSEDSEPGLIKQSSLDDDENGLDEEVAREMDNNAINNSDDEIRLDSPCPGTPPPPAKGLPWTPKVRQRDLDAFLDYTREKFVGFQVQGDRTSLAGLPQPIHEGIKVLTAHLYVSLAEVQVKREEEIAKHPMSKPECNVMDSPTELLYQHTLPSLAQYMIALLKILLAAAPTSKAKTDSINIMADVLPEEMPMTVLQSMKLGIDVNRHKEIIVKAISSILLLLLKHFKINHIYQFEFMSQHLVFANCIPLVLKFFNQNIMAYITAKNTISLIDYPRCVIGDQPELTADTLEATPGDMAQYCWRNLYSCINLLRILNKLTKWKHSRTMMLVVFKSAPILKRALKVKQVMMQLYVLKLLKAQTKYLGRQWRKSNMKTMSAIYQKVRHRLNDDWAFGNDVDARPWDFQAEECALRACVDRFNNRRYSAATTTFDPEFQPVDNNLQSVLGRELDLGEEFKCKWEAWVDREVINSSICWEQLLVD</sequence>
<dbReference type="InterPro" id="IPR021819">
    <property type="entry name" value="Far11/STRP_C"/>
</dbReference>
<organism evidence="5 6">
    <name type="scientific">Priapulus caudatus</name>
    <name type="common">Priapulid worm</name>
    <dbReference type="NCBI Taxonomy" id="37621"/>
    <lineage>
        <taxon>Eukaryota</taxon>
        <taxon>Metazoa</taxon>
        <taxon>Ecdysozoa</taxon>
        <taxon>Scalidophora</taxon>
        <taxon>Priapulida</taxon>
        <taxon>Priapulimorpha</taxon>
        <taxon>Priapulimorphida</taxon>
        <taxon>Priapulidae</taxon>
        <taxon>Priapulus</taxon>
    </lineage>
</organism>
<dbReference type="InterPro" id="IPR040185">
    <property type="entry name" value="Far11/STRP"/>
</dbReference>
<dbReference type="Pfam" id="PF11882">
    <property type="entry name" value="DUF3402"/>
    <property type="match status" value="2"/>
</dbReference>
<evidence type="ECO:0000313" key="6">
    <source>
        <dbReference type="RefSeq" id="XP_014678724.1"/>
    </source>
</evidence>
<protein>
    <submittedName>
        <fullName evidence="6">Striatin-interacting protein 1 homolog isoform X1</fullName>
    </submittedName>
</protein>
<comment type="similarity">
    <text evidence="1">Belongs to the STRIP family.</text>
</comment>
<evidence type="ECO:0000256" key="2">
    <source>
        <dbReference type="SAM" id="MobiDB-lite"/>
    </source>
</evidence>
<dbReference type="RefSeq" id="XP_014678724.1">
    <property type="nucleotide sequence ID" value="XM_014823238.1"/>
</dbReference>
<reference evidence="6" key="1">
    <citation type="submission" date="2025-08" db="UniProtKB">
        <authorList>
            <consortium name="RefSeq"/>
        </authorList>
    </citation>
    <scope>IDENTIFICATION</scope>
</reference>
<dbReference type="PANTHER" id="PTHR13239:SF4">
    <property type="entry name" value="AT25231P"/>
    <property type="match status" value="1"/>
</dbReference>
<proteinExistence type="inferred from homology"/>
<accession>A0ABM1F2Q3</accession>
<name>A0ABM1F2Q3_PRICU</name>
<dbReference type="Proteomes" id="UP000695022">
    <property type="component" value="Unplaced"/>
</dbReference>
<feature type="domain" description="Far11/STRP N-terminal" evidence="3">
    <location>
        <begin position="38"/>
        <end position="338"/>
    </location>
</feature>
<dbReference type="PANTHER" id="PTHR13239">
    <property type="entry name" value="PROTEIN REQUIRED FOR HYPHAL ANASTOMOSIS HAM-2"/>
    <property type="match status" value="1"/>
</dbReference>
<gene>
    <name evidence="6" type="primary">LOC106818539</name>
</gene>
<feature type="region of interest" description="Disordered" evidence="2">
    <location>
        <begin position="354"/>
        <end position="433"/>
    </location>
</feature>
<evidence type="ECO:0000313" key="5">
    <source>
        <dbReference type="Proteomes" id="UP000695022"/>
    </source>
</evidence>
<dbReference type="SMART" id="SM01293">
    <property type="entry name" value="DUF3402"/>
    <property type="match status" value="1"/>
</dbReference>